<feature type="region of interest" description="Disordered" evidence="6">
    <location>
        <begin position="120"/>
        <end position="188"/>
    </location>
</feature>
<comment type="subcellular location">
    <subcellularLocation>
        <location evidence="1">Nucleus</location>
    </subcellularLocation>
</comment>
<feature type="compositionally biased region" description="Polar residues" evidence="6">
    <location>
        <begin position="285"/>
        <end position="296"/>
    </location>
</feature>
<dbReference type="Pfam" id="PF00010">
    <property type="entry name" value="HLH"/>
    <property type="match status" value="1"/>
</dbReference>
<dbReference type="InterPro" id="IPR036638">
    <property type="entry name" value="HLH_DNA-bd_sf"/>
</dbReference>
<feature type="domain" description="BHLH" evidence="7">
    <location>
        <begin position="337"/>
        <end position="391"/>
    </location>
</feature>
<feature type="compositionally biased region" description="Low complexity" evidence="6">
    <location>
        <begin position="120"/>
        <end position="133"/>
    </location>
</feature>
<evidence type="ECO:0000313" key="9">
    <source>
        <dbReference type="Proteomes" id="UP000274822"/>
    </source>
</evidence>
<dbReference type="Proteomes" id="UP000274822">
    <property type="component" value="Unassembled WGS sequence"/>
</dbReference>
<feature type="region of interest" description="Disordered" evidence="6">
    <location>
        <begin position="1"/>
        <end position="55"/>
    </location>
</feature>
<evidence type="ECO:0000256" key="2">
    <source>
        <dbReference type="ARBA" id="ARBA00023015"/>
    </source>
</evidence>
<feature type="compositionally biased region" description="Low complexity" evidence="6">
    <location>
        <begin position="159"/>
        <end position="176"/>
    </location>
</feature>
<evidence type="ECO:0000259" key="7">
    <source>
        <dbReference type="PROSITE" id="PS50888"/>
    </source>
</evidence>
<dbReference type="PANTHER" id="PTHR45776:SF2">
    <property type="entry name" value="MIP04163P"/>
    <property type="match status" value="1"/>
</dbReference>
<dbReference type="Gene3D" id="4.10.280.10">
    <property type="entry name" value="Helix-loop-helix DNA-binding domain"/>
    <property type="match status" value="1"/>
</dbReference>
<dbReference type="GO" id="GO:0005634">
    <property type="term" value="C:nucleus"/>
    <property type="evidence" value="ECO:0007669"/>
    <property type="project" value="UniProtKB-SubCell"/>
</dbReference>
<dbReference type="SMART" id="SM00353">
    <property type="entry name" value="HLH"/>
    <property type="match status" value="1"/>
</dbReference>
<dbReference type="PROSITE" id="PS50888">
    <property type="entry name" value="BHLH"/>
    <property type="match status" value="1"/>
</dbReference>
<dbReference type="GO" id="GO:0000978">
    <property type="term" value="F:RNA polymerase II cis-regulatory region sequence-specific DNA binding"/>
    <property type="evidence" value="ECO:0007669"/>
    <property type="project" value="TreeGrafter"/>
</dbReference>
<feature type="compositionally biased region" description="Polar residues" evidence="6">
    <location>
        <begin position="134"/>
        <end position="158"/>
    </location>
</feature>
<keyword evidence="3 8" id="KW-0238">DNA-binding</keyword>
<feature type="region of interest" description="Disordered" evidence="6">
    <location>
        <begin position="413"/>
        <end position="448"/>
    </location>
</feature>
<dbReference type="GO" id="GO:0046983">
    <property type="term" value="F:protein dimerization activity"/>
    <property type="evidence" value="ECO:0007669"/>
    <property type="project" value="InterPro"/>
</dbReference>
<feature type="compositionally biased region" description="Polar residues" evidence="6">
    <location>
        <begin position="77"/>
        <end position="100"/>
    </location>
</feature>
<dbReference type="CDD" id="cd11387">
    <property type="entry name" value="bHLHzip_USF_MITF"/>
    <property type="match status" value="1"/>
</dbReference>
<feature type="compositionally biased region" description="Polar residues" evidence="6">
    <location>
        <begin position="249"/>
        <end position="278"/>
    </location>
</feature>
<evidence type="ECO:0000256" key="1">
    <source>
        <dbReference type="ARBA" id="ARBA00004123"/>
    </source>
</evidence>
<dbReference type="AlphaFoldDB" id="A0A433PTU9"/>
<dbReference type="GO" id="GO:0000981">
    <property type="term" value="F:DNA-binding transcription factor activity, RNA polymerase II-specific"/>
    <property type="evidence" value="ECO:0007669"/>
    <property type="project" value="TreeGrafter"/>
</dbReference>
<accession>A0A433PTU9</accession>
<gene>
    <name evidence="8" type="ORF">BC938DRAFT_475483</name>
</gene>
<feature type="compositionally biased region" description="Low complexity" evidence="6">
    <location>
        <begin position="414"/>
        <end position="425"/>
    </location>
</feature>
<sequence length="479" mass="53384">MSQVSMFRFKQKAMLDLQQTQEDDRRDHHRQNQTRFPQQAQQQPSPPMPSQPIRLANPTNYHIQQSQLRIQKDNKDNGNNITSNNGAPPTPSNSLTNTIDPSLLSMGQLGQFQYLQQAHHYAQQQQQQQQNQQIKQETNSPDFSSSDMEYNENGPNGTSLLSPISASPINSPPNDFDGPDDFPTHPFHMRPIHPHAQPQHPYGESPNAFSPGHDGAPEFLFENEPFSVSTAQASSVPVPMRGGPRFFDQQSQQQHPGFSALSPPQQQFAGQSMPNNGKGQWFGSMESSGSFPGQNSLRYTSVETIVSPSGGMYGDGDDDMQSRKPASMQQMFEKRKRRRESHNAVERRRRDNINEKIQELSTLLPEAIVDGANKPNKGAILRKSVDHIKSLQSDVVKYQFKIRELESMLETVRNGGTLPPTNNNNGKDKSSSPVMQPQQGMHPLQQHPQHQNTILMAGLDGSGFINVNNGIALQNGGNA</sequence>
<reference evidence="8 9" key="1">
    <citation type="journal article" date="2018" name="New Phytol.">
        <title>Phylogenomics of Endogonaceae and evolution of mycorrhizas within Mucoromycota.</title>
        <authorList>
            <person name="Chang Y."/>
            <person name="Desiro A."/>
            <person name="Na H."/>
            <person name="Sandor L."/>
            <person name="Lipzen A."/>
            <person name="Clum A."/>
            <person name="Barry K."/>
            <person name="Grigoriev I.V."/>
            <person name="Martin F.M."/>
            <person name="Stajich J.E."/>
            <person name="Smith M.E."/>
            <person name="Bonito G."/>
            <person name="Spatafora J.W."/>
        </authorList>
    </citation>
    <scope>NUCLEOTIDE SEQUENCE [LARGE SCALE GENOMIC DNA]</scope>
    <source>
        <strain evidence="8 9">AD002</strain>
    </source>
</reference>
<evidence type="ECO:0000256" key="5">
    <source>
        <dbReference type="ARBA" id="ARBA00023242"/>
    </source>
</evidence>
<feature type="region of interest" description="Disordered" evidence="6">
    <location>
        <begin position="73"/>
        <end position="102"/>
    </location>
</feature>
<name>A0A433PTU9_9FUNG</name>
<dbReference type="SUPFAM" id="SSF47459">
    <property type="entry name" value="HLH, helix-loop-helix DNA-binding domain"/>
    <property type="match status" value="1"/>
</dbReference>
<evidence type="ECO:0000313" key="8">
    <source>
        <dbReference type="EMBL" id="RUS20960.1"/>
    </source>
</evidence>
<feature type="region of interest" description="Disordered" evidence="6">
    <location>
        <begin position="308"/>
        <end position="347"/>
    </location>
</feature>
<dbReference type="PANTHER" id="PTHR45776">
    <property type="entry name" value="MIP04163P"/>
    <property type="match status" value="1"/>
</dbReference>
<feature type="region of interest" description="Disordered" evidence="6">
    <location>
        <begin position="249"/>
        <end position="296"/>
    </location>
</feature>
<keyword evidence="9" id="KW-1185">Reference proteome</keyword>
<comment type="caution">
    <text evidence="8">The sequence shown here is derived from an EMBL/GenBank/DDBJ whole genome shotgun (WGS) entry which is preliminary data.</text>
</comment>
<organism evidence="8 9">
    <name type="scientific">Jimgerdemannia flammicorona</name>
    <dbReference type="NCBI Taxonomy" id="994334"/>
    <lineage>
        <taxon>Eukaryota</taxon>
        <taxon>Fungi</taxon>
        <taxon>Fungi incertae sedis</taxon>
        <taxon>Mucoromycota</taxon>
        <taxon>Mucoromycotina</taxon>
        <taxon>Endogonomycetes</taxon>
        <taxon>Endogonales</taxon>
        <taxon>Endogonaceae</taxon>
        <taxon>Jimgerdemannia</taxon>
    </lineage>
</organism>
<proteinExistence type="predicted"/>
<keyword evidence="4" id="KW-0804">Transcription</keyword>
<keyword evidence="2" id="KW-0805">Transcription regulation</keyword>
<evidence type="ECO:0000256" key="4">
    <source>
        <dbReference type="ARBA" id="ARBA00023163"/>
    </source>
</evidence>
<dbReference type="InterPro" id="IPR011598">
    <property type="entry name" value="bHLH_dom"/>
</dbReference>
<protein>
    <submittedName>
        <fullName evidence="8">Helix-loop-helix DNA-binding domain-containing protein</fullName>
    </submittedName>
</protein>
<dbReference type="EMBL" id="RBNJ01020792">
    <property type="protein sequence ID" value="RUS20960.1"/>
    <property type="molecule type" value="Genomic_DNA"/>
</dbReference>
<keyword evidence="5" id="KW-0539">Nucleus</keyword>
<evidence type="ECO:0000256" key="3">
    <source>
        <dbReference type="ARBA" id="ARBA00023125"/>
    </source>
</evidence>
<evidence type="ECO:0000256" key="6">
    <source>
        <dbReference type="SAM" id="MobiDB-lite"/>
    </source>
</evidence>